<dbReference type="EnsemblPlants" id="Pp3c14_2850V3.7">
    <property type="protein sequence ID" value="Pp3c14_2850V3.7"/>
    <property type="gene ID" value="Pp3c14_2850"/>
</dbReference>
<dbReference type="PANTHER" id="PTHR46803">
    <property type="entry name" value="E3 UBIQUITIN-PROTEIN LIGASE CHIP"/>
    <property type="match status" value="1"/>
</dbReference>
<dbReference type="Gene3D" id="1.25.40.10">
    <property type="entry name" value="Tetratricopeptide repeat domain"/>
    <property type="match status" value="1"/>
</dbReference>
<dbReference type="Gramene" id="Pp3c14_2850V3.1">
    <property type="protein sequence ID" value="Pp3c14_2850V3.1"/>
    <property type="gene ID" value="Pp3c14_2850"/>
</dbReference>
<protein>
    <recommendedName>
        <fullName evidence="8">E3 ubiquitin-protein ligase CHIP</fullName>
        <ecNumber evidence="3">2.3.2.27</ecNumber>
    </recommendedName>
    <alternativeName>
        <fullName evidence="9">RING-type E3 ubiquitin transferase CHIP</fullName>
    </alternativeName>
</protein>
<dbReference type="OMA" id="VCPITYE"/>
<accession>A0A2K1JG55</accession>
<keyword evidence="4" id="KW-0808">Transferase</keyword>
<dbReference type="EnsemblPlants" id="Pp3c14_2850V3.3">
    <property type="protein sequence ID" value="Pp3c14_2850V3.3"/>
    <property type="gene ID" value="Pp3c14_2850"/>
</dbReference>
<keyword evidence="5" id="KW-0677">Repeat</keyword>
<keyword evidence="14" id="KW-1185">Reference proteome</keyword>
<dbReference type="GO" id="GO:0045862">
    <property type="term" value="P:positive regulation of proteolysis"/>
    <property type="evidence" value="ECO:0000318"/>
    <property type="project" value="GO_Central"/>
</dbReference>
<dbReference type="SMART" id="SM00028">
    <property type="entry name" value="TPR"/>
    <property type="match status" value="3"/>
</dbReference>
<dbReference type="InterPro" id="IPR003613">
    <property type="entry name" value="Ubox_domain"/>
</dbReference>
<dbReference type="EnsemblPlants" id="Pp3c14_2850V3.1">
    <property type="protein sequence ID" value="Pp3c14_2850V3.1"/>
    <property type="gene ID" value="Pp3c14_2850"/>
</dbReference>
<feature type="repeat" description="TPR" evidence="10">
    <location>
        <begin position="80"/>
        <end position="113"/>
    </location>
</feature>
<dbReference type="PROSITE" id="PS51698">
    <property type="entry name" value="U_BOX"/>
    <property type="match status" value="1"/>
</dbReference>
<dbReference type="STRING" id="3218.A0A2K1JG55"/>
<dbReference type="GO" id="GO:0006515">
    <property type="term" value="P:protein quality control for misfolded or incompletely synthesized proteins"/>
    <property type="evidence" value="ECO:0000318"/>
    <property type="project" value="GO_Central"/>
</dbReference>
<evidence type="ECO:0000256" key="7">
    <source>
        <dbReference type="ARBA" id="ARBA00022803"/>
    </source>
</evidence>
<evidence type="ECO:0000256" key="10">
    <source>
        <dbReference type="PROSITE-ProRule" id="PRU00339"/>
    </source>
</evidence>
<dbReference type="RefSeq" id="XP_024395024.1">
    <property type="nucleotide sequence ID" value="XM_024539256.2"/>
</dbReference>
<dbReference type="FunCoup" id="A0A2K1JG55">
    <property type="interactions" value="3374"/>
</dbReference>
<dbReference type="UniPathway" id="UPA00143"/>
<evidence type="ECO:0000256" key="4">
    <source>
        <dbReference type="ARBA" id="ARBA00022679"/>
    </source>
</evidence>
<dbReference type="InterPro" id="IPR019734">
    <property type="entry name" value="TPR_rpt"/>
</dbReference>
<dbReference type="GO" id="GO:0051087">
    <property type="term" value="F:protein-folding chaperone binding"/>
    <property type="evidence" value="ECO:0000318"/>
    <property type="project" value="GO_Central"/>
</dbReference>
<evidence type="ECO:0000313" key="14">
    <source>
        <dbReference type="Proteomes" id="UP000006727"/>
    </source>
</evidence>
<dbReference type="GO" id="GO:0043161">
    <property type="term" value="P:proteasome-mediated ubiquitin-dependent protein catabolic process"/>
    <property type="evidence" value="ECO:0000318"/>
    <property type="project" value="GO_Central"/>
</dbReference>
<dbReference type="Gramene" id="Pp3c14_2850V3.6">
    <property type="protein sequence ID" value="Pp3c14_2850V3.6"/>
    <property type="gene ID" value="Pp3c14_2850"/>
</dbReference>
<dbReference type="GO" id="GO:0000209">
    <property type="term" value="P:protein polyubiquitination"/>
    <property type="evidence" value="ECO:0000318"/>
    <property type="project" value="GO_Central"/>
</dbReference>
<dbReference type="Gramene" id="Pp3c14_2850V3.7">
    <property type="protein sequence ID" value="Pp3c14_2850V3.7"/>
    <property type="gene ID" value="Pp3c14_2850"/>
</dbReference>
<name>A0A2K1JG55_PHYPA</name>
<dbReference type="Gramene" id="Pp3c14_2850V3.4">
    <property type="protein sequence ID" value="Pp3c14_2850V3.4"/>
    <property type="gene ID" value="Pp3c14_2850"/>
</dbReference>
<dbReference type="PANTHER" id="PTHR46803:SF2">
    <property type="entry name" value="E3 UBIQUITIN-PROTEIN LIGASE CHIP"/>
    <property type="match status" value="1"/>
</dbReference>
<dbReference type="GO" id="GO:0071218">
    <property type="term" value="P:cellular response to misfolded protein"/>
    <property type="evidence" value="ECO:0000318"/>
    <property type="project" value="GO_Central"/>
</dbReference>
<dbReference type="Gramene" id="Pp3c14_2850V3.5">
    <property type="protein sequence ID" value="Pp3c14_2850V3.5"/>
    <property type="gene ID" value="Pp3c14_2850"/>
</dbReference>
<dbReference type="EnsemblPlants" id="Pp3c14_2850V3.4">
    <property type="protein sequence ID" value="Pp3c14_2850V3.4"/>
    <property type="gene ID" value="Pp3c14_2850"/>
</dbReference>
<dbReference type="GeneID" id="112291607"/>
<dbReference type="OrthoDB" id="629492at2759"/>
<evidence type="ECO:0000313" key="12">
    <source>
        <dbReference type="EMBL" id="PNR40517.1"/>
    </source>
</evidence>
<evidence type="ECO:0000256" key="2">
    <source>
        <dbReference type="ARBA" id="ARBA00004906"/>
    </source>
</evidence>
<dbReference type="SUPFAM" id="SSF48452">
    <property type="entry name" value="TPR-like"/>
    <property type="match status" value="1"/>
</dbReference>
<dbReference type="EC" id="2.3.2.27" evidence="3"/>
<evidence type="ECO:0000256" key="9">
    <source>
        <dbReference type="ARBA" id="ARBA00044543"/>
    </source>
</evidence>
<dbReference type="KEGG" id="ppp:112291607"/>
<dbReference type="PROSITE" id="PS50005">
    <property type="entry name" value="TPR"/>
    <property type="match status" value="2"/>
</dbReference>
<dbReference type="GO" id="GO:0005737">
    <property type="term" value="C:cytoplasm"/>
    <property type="evidence" value="ECO:0000318"/>
    <property type="project" value="GO_Central"/>
</dbReference>
<evidence type="ECO:0000313" key="13">
    <source>
        <dbReference type="EnsemblPlants" id="Pp3c14_2850V3.1"/>
    </source>
</evidence>
<evidence type="ECO:0000256" key="1">
    <source>
        <dbReference type="ARBA" id="ARBA00000900"/>
    </source>
</evidence>
<dbReference type="Proteomes" id="UP000006727">
    <property type="component" value="Chromosome 14"/>
</dbReference>
<comment type="catalytic activity">
    <reaction evidence="1">
        <text>S-ubiquitinyl-[E2 ubiquitin-conjugating enzyme]-L-cysteine + [acceptor protein]-L-lysine = [E2 ubiquitin-conjugating enzyme]-L-cysteine + N(6)-ubiquitinyl-[acceptor protein]-L-lysine.</text>
        <dbReference type="EC" id="2.3.2.27"/>
    </reaction>
</comment>
<dbReference type="GO" id="GO:0061630">
    <property type="term" value="F:ubiquitin protein ligase activity"/>
    <property type="evidence" value="ECO:0000318"/>
    <property type="project" value="GO_Central"/>
</dbReference>
<dbReference type="EMBL" id="ABEU02000014">
    <property type="protein sequence ID" value="PNR40517.1"/>
    <property type="molecule type" value="Genomic_DNA"/>
</dbReference>
<keyword evidence="7 10" id="KW-0802">TPR repeat</keyword>
<reference evidence="12 14" key="2">
    <citation type="journal article" date="2018" name="Plant J.">
        <title>The Physcomitrella patens chromosome-scale assembly reveals moss genome structure and evolution.</title>
        <authorList>
            <person name="Lang D."/>
            <person name="Ullrich K.K."/>
            <person name="Murat F."/>
            <person name="Fuchs J."/>
            <person name="Jenkins J."/>
            <person name="Haas F.B."/>
            <person name="Piednoel M."/>
            <person name="Gundlach H."/>
            <person name="Van Bel M."/>
            <person name="Meyberg R."/>
            <person name="Vives C."/>
            <person name="Morata J."/>
            <person name="Symeonidi A."/>
            <person name="Hiss M."/>
            <person name="Muchero W."/>
            <person name="Kamisugi Y."/>
            <person name="Saleh O."/>
            <person name="Blanc G."/>
            <person name="Decker E.L."/>
            <person name="van Gessel N."/>
            <person name="Grimwood J."/>
            <person name="Hayes R.D."/>
            <person name="Graham S.W."/>
            <person name="Gunter L.E."/>
            <person name="McDaniel S.F."/>
            <person name="Hoernstein S.N.W."/>
            <person name="Larsson A."/>
            <person name="Li F.W."/>
            <person name="Perroud P.F."/>
            <person name="Phillips J."/>
            <person name="Ranjan P."/>
            <person name="Rokshar D.S."/>
            <person name="Rothfels C.J."/>
            <person name="Schneider L."/>
            <person name="Shu S."/>
            <person name="Stevenson D.W."/>
            <person name="Thummler F."/>
            <person name="Tillich M."/>
            <person name="Villarreal Aguilar J.C."/>
            <person name="Widiez T."/>
            <person name="Wong G.K."/>
            <person name="Wymore A."/>
            <person name="Zhang Y."/>
            <person name="Zimmer A.D."/>
            <person name="Quatrano R.S."/>
            <person name="Mayer K.F.X."/>
            <person name="Goodstein D."/>
            <person name="Casacuberta J.M."/>
            <person name="Vandepoele K."/>
            <person name="Reski R."/>
            <person name="Cuming A.C."/>
            <person name="Tuskan G.A."/>
            <person name="Maumus F."/>
            <person name="Salse J."/>
            <person name="Schmutz J."/>
            <person name="Rensing S.A."/>
        </authorList>
    </citation>
    <scope>NUCLEOTIDE SEQUENCE [LARGE SCALE GENOMIC DNA]</scope>
    <source>
        <strain evidence="13 14">cv. Gransden 2004</strain>
    </source>
</reference>
<evidence type="ECO:0000256" key="6">
    <source>
        <dbReference type="ARBA" id="ARBA00022786"/>
    </source>
</evidence>
<sequence>MAREIGSPEKQAEFLKDQGNQYFKKGKLGAAIEAYTQAIDLCPKVPAFWTNRALCYKKRSEWDKAERDCLKALKLDNSLTKAHYILGLALLEREQYHDATNHLEKALDLGRGGSAGSYMVEEIWLELAKARYTEWQVEAAKRQRQQRELKDSLFDLMMQDYENKLRDLKLESSTEQAQFGYRDPNRVSHLTDEEVSAYHIERHPVKESQVTAEERRKAELFQLTGDFQDRLRTMEEVFDKAGAPDRPGEVPDYLCCQISMDIFRDPVITPSGVTYERSILLEHLCKVGKFDPITRATLHPEQVAPNLAVKDAVQTFLSQNGWAYKM</sequence>
<keyword evidence="6" id="KW-0833">Ubl conjugation pathway</keyword>
<dbReference type="Gene3D" id="3.30.40.10">
    <property type="entry name" value="Zinc/RING finger domain, C3HC4 (zinc finger)"/>
    <property type="match status" value="1"/>
</dbReference>
<feature type="repeat" description="TPR" evidence="10">
    <location>
        <begin position="12"/>
        <end position="45"/>
    </location>
</feature>
<proteinExistence type="predicted"/>
<dbReference type="EnsemblPlants" id="Pp3c14_2850V3.6">
    <property type="protein sequence ID" value="Pp3c14_2850V3.6"/>
    <property type="gene ID" value="Pp3c14_2850"/>
</dbReference>
<dbReference type="InterPro" id="IPR045202">
    <property type="entry name" value="CHIP_RING-Ubox"/>
</dbReference>
<feature type="domain" description="U-box" evidence="11">
    <location>
        <begin position="249"/>
        <end position="323"/>
    </location>
</feature>
<dbReference type="AlphaFoldDB" id="A0A2K1JG55"/>
<dbReference type="Gramene" id="Pp3c14_2850V3.3">
    <property type="protein sequence ID" value="Pp3c14_2850V3.3"/>
    <property type="gene ID" value="Pp3c14_2850"/>
</dbReference>
<evidence type="ECO:0000256" key="8">
    <source>
        <dbReference type="ARBA" id="ARBA00044534"/>
    </source>
</evidence>
<comment type="pathway">
    <text evidence="2">Protein modification; protein ubiquitination.</text>
</comment>
<dbReference type="CDD" id="cd16654">
    <property type="entry name" value="RING-Ubox_CHIP"/>
    <property type="match status" value="1"/>
</dbReference>
<dbReference type="SUPFAM" id="SSF57850">
    <property type="entry name" value="RING/U-box"/>
    <property type="match status" value="1"/>
</dbReference>
<dbReference type="InterPro" id="IPR013083">
    <property type="entry name" value="Znf_RING/FYVE/PHD"/>
</dbReference>
<evidence type="ECO:0000256" key="5">
    <source>
        <dbReference type="ARBA" id="ARBA00022737"/>
    </source>
</evidence>
<gene>
    <name evidence="13" type="primary">LOC112291607</name>
    <name evidence="12" type="ORF">PHYPA_017919</name>
</gene>
<dbReference type="Pfam" id="PF04564">
    <property type="entry name" value="U-box"/>
    <property type="match status" value="1"/>
</dbReference>
<dbReference type="SMART" id="SM00504">
    <property type="entry name" value="Ubox"/>
    <property type="match status" value="1"/>
</dbReference>
<reference evidence="12 14" key="1">
    <citation type="journal article" date="2008" name="Science">
        <title>The Physcomitrella genome reveals evolutionary insights into the conquest of land by plants.</title>
        <authorList>
            <person name="Rensing S."/>
            <person name="Lang D."/>
            <person name="Zimmer A."/>
            <person name="Terry A."/>
            <person name="Salamov A."/>
            <person name="Shapiro H."/>
            <person name="Nishiyama T."/>
            <person name="Perroud P.-F."/>
            <person name="Lindquist E."/>
            <person name="Kamisugi Y."/>
            <person name="Tanahashi T."/>
            <person name="Sakakibara K."/>
            <person name="Fujita T."/>
            <person name="Oishi K."/>
            <person name="Shin-I T."/>
            <person name="Kuroki Y."/>
            <person name="Toyoda A."/>
            <person name="Suzuki Y."/>
            <person name="Hashimoto A."/>
            <person name="Yamaguchi K."/>
            <person name="Sugano A."/>
            <person name="Kohara Y."/>
            <person name="Fujiyama A."/>
            <person name="Anterola A."/>
            <person name="Aoki S."/>
            <person name="Ashton N."/>
            <person name="Barbazuk W.B."/>
            <person name="Barker E."/>
            <person name="Bennetzen J."/>
            <person name="Bezanilla M."/>
            <person name="Blankenship R."/>
            <person name="Cho S.H."/>
            <person name="Dutcher S."/>
            <person name="Estelle M."/>
            <person name="Fawcett J.A."/>
            <person name="Gundlach H."/>
            <person name="Hanada K."/>
            <person name="Heyl A."/>
            <person name="Hicks K.A."/>
            <person name="Hugh J."/>
            <person name="Lohr M."/>
            <person name="Mayer K."/>
            <person name="Melkozernov A."/>
            <person name="Murata T."/>
            <person name="Nelson D."/>
            <person name="Pils B."/>
            <person name="Prigge M."/>
            <person name="Reiss B."/>
            <person name="Renner T."/>
            <person name="Rombauts S."/>
            <person name="Rushton P."/>
            <person name="Sanderfoot A."/>
            <person name="Schween G."/>
            <person name="Shiu S.-H."/>
            <person name="Stueber K."/>
            <person name="Theodoulou F.L."/>
            <person name="Tu H."/>
            <person name="Van de Peer Y."/>
            <person name="Verrier P.J."/>
            <person name="Waters E."/>
            <person name="Wood A."/>
            <person name="Yang L."/>
            <person name="Cove D."/>
            <person name="Cuming A."/>
            <person name="Hasebe M."/>
            <person name="Lucas S."/>
            <person name="Mishler D.B."/>
            <person name="Reski R."/>
            <person name="Grigoriev I."/>
            <person name="Quatrano R.S."/>
            <person name="Boore J.L."/>
        </authorList>
    </citation>
    <scope>NUCLEOTIDE SEQUENCE [LARGE SCALE GENOMIC DNA]</scope>
    <source>
        <strain evidence="13 14">cv. Gransden 2004</strain>
    </source>
</reference>
<dbReference type="InterPro" id="IPR011990">
    <property type="entry name" value="TPR-like_helical_dom_sf"/>
</dbReference>
<organism evidence="12">
    <name type="scientific">Physcomitrium patens</name>
    <name type="common">Spreading-leaved earth moss</name>
    <name type="synonym">Physcomitrella patens</name>
    <dbReference type="NCBI Taxonomy" id="3218"/>
    <lineage>
        <taxon>Eukaryota</taxon>
        <taxon>Viridiplantae</taxon>
        <taxon>Streptophyta</taxon>
        <taxon>Embryophyta</taxon>
        <taxon>Bryophyta</taxon>
        <taxon>Bryophytina</taxon>
        <taxon>Bryopsida</taxon>
        <taxon>Funariidae</taxon>
        <taxon>Funariales</taxon>
        <taxon>Funariaceae</taxon>
        <taxon>Physcomitrium</taxon>
    </lineage>
</organism>
<evidence type="ECO:0000259" key="11">
    <source>
        <dbReference type="PROSITE" id="PS51698"/>
    </source>
</evidence>
<dbReference type="PaxDb" id="3218-PP1S338_55V6.2"/>
<dbReference type="EnsemblPlants" id="Pp3c14_2850V3.5">
    <property type="protein sequence ID" value="Pp3c14_2850V3.5"/>
    <property type="gene ID" value="Pp3c14_2850"/>
</dbReference>
<dbReference type="Pfam" id="PF13414">
    <property type="entry name" value="TPR_11"/>
    <property type="match status" value="1"/>
</dbReference>
<evidence type="ECO:0000256" key="3">
    <source>
        <dbReference type="ARBA" id="ARBA00012483"/>
    </source>
</evidence>
<dbReference type="RefSeq" id="XP_024395027.1">
    <property type="nucleotide sequence ID" value="XM_024539259.2"/>
</dbReference>
<reference evidence="13" key="3">
    <citation type="submission" date="2020-12" db="UniProtKB">
        <authorList>
            <consortium name="EnsemblPlants"/>
        </authorList>
    </citation>
    <scope>IDENTIFICATION</scope>
</reference>